<accession>A0A1L8EB72</accession>
<evidence type="ECO:0000313" key="1">
    <source>
        <dbReference type="EMBL" id="JAV15872.1"/>
    </source>
</evidence>
<reference evidence="1" key="1">
    <citation type="submission" date="2017-01" db="EMBL/GenBank/DDBJ databases">
        <title>An insight into the sialome and mialome of the horn fly, Haematobia irritans.</title>
        <authorList>
            <person name="Breijo M."/>
            <person name="Boiani M."/>
            <person name="Ures X."/>
            <person name="Rocha S."/>
            <person name="Sequeira M."/>
            <person name="Ribeiro J.M."/>
        </authorList>
    </citation>
    <scope>NUCLEOTIDE SEQUENCE</scope>
</reference>
<protein>
    <submittedName>
        <fullName evidence="1">Uncharacterized protein</fullName>
    </submittedName>
</protein>
<organism evidence="1">
    <name type="scientific">Haematobia irritans</name>
    <name type="common">Horn fly</name>
    <name type="synonym">Conops irritans</name>
    <dbReference type="NCBI Taxonomy" id="7368"/>
    <lineage>
        <taxon>Eukaryota</taxon>
        <taxon>Metazoa</taxon>
        <taxon>Ecdysozoa</taxon>
        <taxon>Arthropoda</taxon>
        <taxon>Hexapoda</taxon>
        <taxon>Insecta</taxon>
        <taxon>Pterygota</taxon>
        <taxon>Neoptera</taxon>
        <taxon>Endopterygota</taxon>
        <taxon>Diptera</taxon>
        <taxon>Brachycera</taxon>
        <taxon>Muscomorpha</taxon>
        <taxon>Muscoidea</taxon>
        <taxon>Muscidae</taxon>
        <taxon>Haematobia</taxon>
    </lineage>
</organism>
<name>A0A1L8EB72_HAEIR</name>
<dbReference type="EMBL" id="GFDG01002927">
    <property type="protein sequence ID" value="JAV15872.1"/>
    <property type="molecule type" value="Transcribed_RNA"/>
</dbReference>
<proteinExistence type="predicted"/>
<sequence>MSGSNKVNCLVGSSIRYIAGRNAIQTSYWRKTSGNRLVKHTRTCEFDPTQKMPMSLRNKRYRDQTFNMTKS</sequence>
<dbReference type="AlphaFoldDB" id="A0A1L8EB72"/>